<dbReference type="InterPro" id="IPR003959">
    <property type="entry name" value="ATPase_AAA_core"/>
</dbReference>
<dbReference type="Gene3D" id="1.10.8.60">
    <property type="match status" value="1"/>
</dbReference>
<dbReference type="Proteomes" id="UP000450917">
    <property type="component" value="Unassembled WGS sequence"/>
</dbReference>
<evidence type="ECO:0000256" key="2">
    <source>
        <dbReference type="ARBA" id="ARBA00022741"/>
    </source>
</evidence>
<evidence type="ECO:0000259" key="4">
    <source>
        <dbReference type="SMART" id="SM00382"/>
    </source>
</evidence>
<keyword evidence="6" id="KW-1185">Reference proteome</keyword>
<sequence>MTRSDIIISMIASFAKNDTAGFVEECQALILYEESKKNYTLASKMKQALERKANQATSLPQNAFAITPLDFKRTRKKLHNEKNIQEEDFIQLVEPAYNFDQVILEKSKMSVLKEIVQQWVKKDDLKKYNLTPQNKVLFHGPPGTGKTLSAYALAKELGFHVLYVKFDSLVSSYLGQTGNNLKNIFDFANQEPCVVLLDELDAIGKRRDDSQELGELKRIVISLLQNIDSFTENSLLIACTNHEHLLDSALWRRFDCILAFSLPELPERILLIETELYSRNISLEKKWIEFLAEITHEFSSADIVRIIRNSLRKWVINQENKIQLYLIEEVLRNSKIDTFSEKEKLSLARKLREQSKVYSLSYLSKILGIPKSTLHLRLKINELEEDKL</sequence>
<dbReference type="SMART" id="SM00382">
    <property type="entry name" value="AAA"/>
    <property type="match status" value="1"/>
</dbReference>
<dbReference type="GO" id="GO:0005524">
    <property type="term" value="F:ATP binding"/>
    <property type="evidence" value="ECO:0007669"/>
    <property type="project" value="UniProtKB-KW"/>
</dbReference>
<dbReference type="InterPro" id="IPR003593">
    <property type="entry name" value="AAA+_ATPase"/>
</dbReference>
<protein>
    <submittedName>
        <fullName evidence="5">AAA family ATPase</fullName>
    </submittedName>
</protein>
<dbReference type="EMBL" id="WNZX01000018">
    <property type="protein sequence ID" value="MUG72811.1"/>
    <property type="molecule type" value="Genomic_DNA"/>
</dbReference>
<evidence type="ECO:0000256" key="3">
    <source>
        <dbReference type="ARBA" id="ARBA00022840"/>
    </source>
</evidence>
<dbReference type="Gene3D" id="3.40.50.300">
    <property type="entry name" value="P-loop containing nucleotide triphosphate hydrolases"/>
    <property type="match status" value="1"/>
</dbReference>
<dbReference type="Pfam" id="PF00004">
    <property type="entry name" value="AAA"/>
    <property type="match status" value="1"/>
</dbReference>
<reference evidence="5 6" key="1">
    <citation type="submission" date="2019-11" db="EMBL/GenBank/DDBJ databases">
        <title>Draft genome sequences of five Paenibacillus species of dairy origin.</title>
        <authorList>
            <person name="Olajide A.M."/>
            <person name="Chen S."/>
            <person name="Lapointe G."/>
        </authorList>
    </citation>
    <scope>NUCLEOTIDE SEQUENCE [LARGE SCALE GENOMIC DNA]</scope>
    <source>
        <strain evidence="5 6">2CS3</strain>
    </source>
</reference>
<feature type="domain" description="AAA+ ATPase" evidence="4">
    <location>
        <begin position="132"/>
        <end position="264"/>
    </location>
</feature>
<evidence type="ECO:0000313" key="6">
    <source>
        <dbReference type="Proteomes" id="UP000450917"/>
    </source>
</evidence>
<evidence type="ECO:0000256" key="1">
    <source>
        <dbReference type="ARBA" id="ARBA00006914"/>
    </source>
</evidence>
<accession>A0A7X2ZES2</accession>
<gene>
    <name evidence="5" type="ORF">GNP93_19285</name>
</gene>
<comment type="similarity">
    <text evidence="1">Belongs to the AAA ATPase family.</text>
</comment>
<comment type="caution">
    <text evidence="5">The sequence shown here is derived from an EMBL/GenBank/DDBJ whole genome shotgun (WGS) entry which is preliminary data.</text>
</comment>
<organism evidence="5 6">
    <name type="scientific">Paenibacillus validus</name>
    <dbReference type="NCBI Taxonomy" id="44253"/>
    <lineage>
        <taxon>Bacteria</taxon>
        <taxon>Bacillati</taxon>
        <taxon>Bacillota</taxon>
        <taxon>Bacilli</taxon>
        <taxon>Bacillales</taxon>
        <taxon>Paenibacillaceae</taxon>
        <taxon>Paenibacillus</taxon>
    </lineage>
</organism>
<keyword evidence="2" id="KW-0547">Nucleotide-binding</keyword>
<dbReference type="GO" id="GO:0016887">
    <property type="term" value="F:ATP hydrolysis activity"/>
    <property type="evidence" value="ECO:0007669"/>
    <property type="project" value="InterPro"/>
</dbReference>
<dbReference type="AlphaFoldDB" id="A0A7X2ZES2"/>
<dbReference type="RefSeq" id="WP_155615361.1">
    <property type="nucleotide sequence ID" value="NZ_WNZX01000018.1"/>
</dbReference>
<keyword evidence="3" id="KW-0067">ATP-binding</keyword>
<dbReference type="CDD" id="cd19481">
    <property type="entry name" value="RecA-like_protease"/>
    <property type="match status" value="1"/>
</dbReference>
<proteinExistence type="inferred from homology"/>
<name>A0A7X2ZES2_9BACL</name>
<dbReference type="PANTHER" id="PTHR23073">
    <property type="entry name" value="26S PROTEASOME REGULATORY SUBUNIT"/>
    <property type="match status" value="1"/>
</dbReference>
<evidence type="ECO:0000313" key="5">
    <source>
        <dbReference type="EMBL" id="MUG72811.1"/>
    </source>
</evidence>
<dbReference type="SUPFAM" id="SSF52540">
    <property type="entry name" value="P-loop containing nucleoside triphosphate hydrolases"/>
    <property type="match status" value="1"/>
</dbReference>
<dbReference type="InterPro" id="IPR027417">
    <property type="entry name" value="P-loop_NTPase"/>
</dbReference>
<dbReference type="InterPro" id="IPR050221">
    <property type="entry name" value="26S_Proteasome_ATPase"/>
</dbReference>